<evidence type="ECO:0000256" key="1">
    <source>
        <dbReference type="SAM" id="MobiDB-lite"/>
    </source>
</evidence>
<dbReference type="Proteomes" id="UP000485058">
    <property type="component" value="Unassembled WGS sequence"/>
</dbReference>
<dbReference type="EMBL" id="BLLF01000006">
    <property type="protein sequence ID" value="GFH05701.1"/>
    <property type="molecule type" value="Genomic_DNA"/>
</dbReference>
<evidence type="ECO:0000313" key="3">
    <source>
        <dbReference type="EMBL" id="GFH05701.1"/>
    </source>
</evidence>
<organism evidence="3 4">
    <name type="scientific">Haematococcus lacustris</name>
    <name type="common">Green alga</name>
    <name type="synonym">Haematococcus pluvialis</name>
    <dbReference type="NCBI Taxonomy" id="44745"/>
    <lineage>
        <taxon>Eukaryota</taxon>
        <taxon>Viridiplantae</taxon>
        <taxon>Chlorophyta</taxon>
        <taxon>core chlorophytes</taxon>
        <taxon>Chlorophyceae</taxon>
        <taxon>CS clade</taxon>
        <taxon>Chlamydomonadales</taxon>
        <taxon>Haematococcaceae</taxon>
        <taxon>Haematococcus</taxon>
    </lineage>
</organism>
<keyword evidence="4" id="KW-1185">Reference proteome</keyword>
<sequence>MPYPVYMWPLITLYLPAPTCHTAQAWAAPCLQTPQYVLERDPQSTDNSTCIIRFVVGVEPLSGIHSSSLTRDHRTKTSRSGSSTRSGTTHANTGSAAPLSAASFTSSSISSAPDIDVERESLAYKAWCPARSQPCAWCSGMT</sequence>
<accession>A0A699Y8U7</accession>
<comment type="caution">
    <text evidence="3">The sequence shown here is derived from an EMBL/GenBank/DDBJ whole genome shotgun (WGS) entry which is preliminary data.</text>
</comment>
<protein>
    <recommendedName>
        <fullName evidence="5">Secreted protein</fullName>
    </recommendedName>
</protein>
<gene>
    <name evidence="3" type="ORF">HaLaN_00204</name>
</gene>
<evidence type="ECO:0008006" key="5">
    <source>
        <dbReference type="Google" id="ProtNLM"/>
    </source>
</evidence>
<name>A0A699Y8U7_HAELA</name>
<proteinExistence type="predicted"/>
<feature type="region of interest" description="Disordered" evidence="1">
    <location>
        <begin position="66"/>
        <end position="100"/>
    </location>
</feature>
<feature type="signal peptide" evidence="2">
    <location>
        <begin position="1"/>
        <end position="27"/>
    </location>
</feature>
<evidence type="ECO:0000313" key="4">
    <source>
        <dbReference type="Proteomes" id="UP000485058"/>
    </source>
</evidence>
<dbReference type="AlphaFoldDB" id="A0A699Y8U7"/>
<feature type="chain" id="PRO_5025391177" description="Secreted protein" evidence="2">
    <location>
        <begin position="28"/>
        <end position="142"/>
    </location>
</feature>
<keyword evidence="2" id="KW-0732">Signal</keyword>
<evidence type="ECO:0000256" key="2">
    <source>
        <dbReference type="SAM" id="SignalP"/>
    </source>
</evidence>
<feature type="compositionally biased region" description="Low complexity" evidence="1">
    <location>
        <begin position="78"/>
        <end position="100"/>
    </location>
</feature>
<reference evidence="3 4" key="1">
    <citation type="submission" date="2020-02" db="EMBL/GenBank/DDBJ databases">
        <title>Draft genome sequence of Haematococcus lacustris strain NIES-144.</title>
        <authorList>
            <person name="Morimoto D."/>
            <person name="Nakagawa S."/>
            <person name="Yoshida T."/>
            <person name="Sawayama S."/>
        </authorList>
    </citation>
    <scope>NUCLEOTIDE SEQUENCE [LARGE SCALE GENOMIC DNA]</scope>
    <source>
        <strain evidence="3 4">NIES-144</strain>
    </source>
</reference>